<evidence type="ECO:0000313" key="2">
    <source>
        <dbReference type="Ensembl" id="ENSOMYP00000137522.1"/>
    </source>
</evidence>
<reference evidence="2" key="1">
    <citation type="submission" date="2020-07" db="EMBL/GenBank/DDBJ databases">
        <title>A long reads based de novo assembly of the rainbow trout Arlee double haploid line genome.</title>
        <authorList>
            <person name="Gao G."/>
            <person name="Palti Y."/>
        </authorList>
    </citation>
    <scope>NUCLEOTIDE SEQUENCE [LARGE SCALE GENOMIC DNA]</scope>
</reference>
<feature type="chain" id="PRO_5035434520" description="Interleukin 22" evidence="1">
    <location>
        <begin position="27"/>
        <end position="238"/>
    </location>
</feature>
<dbReference type="PANTHER" id="PTHR48488:SF1">
    <property type="entry name" value="INTERLEUKIN-22"/>
    <property type="match status" value="1"/>
</dbReference>
<dbReference type="AlphaFoldDB" id="A0A8K9XT71"/>
<name>A0A8K9XT71_ONCMY</name>
<protein>
    <recommendedName>
        <fullName evidence="4">Interleukin 22</fullName>
    </recommendedName>
</protein>
<accession>A0A8K9XT71</accession>
<dbReference type="InterPro" id="IPR020453">
    <property type="entry name" value="IL-22"/>
</dbReference>
<evidence type="ECO:0000256" key="1">
    <source>
        <dbReference type="SAM" id="SignalP"/>
    </source>
</evidence>
<evidence type="ECO:0000313" key="3">
    <source>
        <dbReference type="Proteomes" id="UP000694395"/>
    </source>
</evidence>
<dbReference type="GO" id="GO:0005576">
    <property type="term" value="C:extracellular region"/>
    <property type="evidence" value="ECO:0007669"/>
    <property type="project" value="InterPro"/>
</dbReference>
<dbReference type="InterPro" id="IPR009079">
    <property type="entry name" value="4_helix_cytokine-like_core"/>
</dbReference>
<keyword evidence="3" id="KW-1185">Reference proteome</keyword>
<dbReference type="Gene3D" id="1.20.1250.10">
    <property type="match status" value="1"/>
</dbReference>
<reference evidence="2" key="2">
    <citation type="submission" date="2025-08" db="UniProtKB">
        <authorList>
            <consortium name="Ensembl"/>
        </authorList>
    </citation>
    <scope>IDENTIFICATION</scope>
</reference>
<dbReference type="PANTHER" id="PTHR48488">
    <property type="entry name" value="INTERLEUKIN-22"/>
    <property type="match status" value="1"/>
</dbReference>
<dbReference type="Ensembl" id="ENSOMYT00000128943.1">
    <property type="protein sequence ID" value="ENSOMYP00000137522.1"/>
    <property type="gene ID" value="ENSOMYG00000065524.1"/>
</dbReference>
<evidence type="ECO:0008006" key="4">
    <source>
        <dbReference type="Google" id="ProtNLM"/>
    </source>
</evidence>
<reference evidence="2" key="3">
    <citation type="submission" date="2025-09" db="UniProtKB">
        <authorList>
            <consortium name="Ensembl"/>
        </authorList>
    </citation>
    <scope>IDENTIFICATION</scope>
</reference>
<proteinExistence type="predicted"/>
<keyword evidence="1" id="KW-0732">Signal</keyword>
<dbReference type="Proteomes" id="UP000694395">
    <property type="component" value="Chromosome 15"/>
</dbReference>
<sequence>MKFSTVQLVAAVVVVMSVCLLRESVAHSIHRPLSAPLHSADTDTMVQQVAQHAQSSDTDTDTKLMPDIDTKKNHRDICCLHANILDFYLSNILTTKEKQDKHHPKLPALKEDLARVSRDLKEHGCVSSPLCHLLHLHSFVSSPSLFIHSLPFQHLSMFLCFSVSLSLRLSLRPSLRPSLCLSLRCLSLCLSSCHSSCLFLSSPLSLPSPSSSLSSLSPLSAILSVILCRDGVYIRESD</sequence>
<dbReference type="GeneTree" id="ENSGT01000000215532"/>
<dbReference type="SUPFAM" id="SSF47266">
    <property type="entry name" value="4-helical cytokines"/>
    <property type="match status" value="1"/>
</dbReference>
<organism evidence="2 3">
    <name type="scientific">Oncorhynchus mykiss</name>
    <name type="common">Rainbow trout</name>
    <name type="synonym">Salmo gairdneri</name>
    <dbReference type="NCBI Taxonomy" id="8022"/>
    <lineage>
        <taxon>Eukaryota</taxon>
        <taxon>Metazoa</taxon>
        <taxon>Chordata</taxon>
        <taxon>Craniata</taxon>
        <taxon>Vertebrata</taxon>
        <taxon>Euteleostomi</taxon>
        <taxon>Actinopterygii</taxon>
        <taxon>Neopterygii</taxon>
        <taxon>Teleostei</taxon>
        <taxon>Protacanthopterygii</taxon>
        <taxon>Salmoniformes</taxon>
        <taxon>Salmonidae</taxon>
        <taxon>Salmoninae</taxon>
        <taxon>Oncorhynchus</taxon>
    </lineage>
</organism>
<feature type="signal peptide" evidence="1">
    <location>
        <begin position="1"/>
        <end position="26"/>
    </location>
</feature>